<accession>A0A238BKS7</accession>
<sequence length="106" mass="12168">MNVNEIIDFYHEFQIQYLNARKIELDEAKSKLFSELKEVVAKSKDRTQNQAAFYNQLIQSQTRNKDRNTDVGSISIRQFPTDGLQNSGAAVTTSAYPNLQVNRILQ</sequence>
<organism evidence="1 2">
    <name type="scientific">Onchocerca flexuosa</name>
    <dbReference type="NCBI Taxonomy" id="387005"/>
    <lineage>
        <taxon>Eukaryota</taxon>
        <taxon>Metazoa</taxon>
        <taxon>Ecdysozoa</taxon>
        <taxon>Nematoda</taxon>
        <taxon>Chromadorea</taxon>
        <taxon>Rhabditida</taxon>
        <taxon>Spirurina</taxon>
        <taxon>Spiruromorpha</taxon>
        <taxon>Filarioidea</taxon>
        <taxon>Onchocercidae</taxon>
        <taxon>Onchocerca</taxon>
    </lineage>
</organism>
<reference evidence="1 2" key="1">
    <citation type="submission" date="2015-12" db="EMBL/GenBank/DDBJ databases">
        <title>Draft genome of the nematode, Onchocerca flexuosa.</title>
        <authorList>
            <person name="Mitreva M."/>
        </authorList>
    </citation>
    <scope>NUCLEOTIDE SEQUENCE [LARGE SCALE GENOMIC DNA]</scope>
    <source>
        <strain evidence="1">Red Deer</strain>
    </source>
</reference>
<evidence type="ECO:0000313" key="1">
    <source>
        <dbReference type="EMBL" id="OZC06011.1"/>
    </source>
</evidence>
<dbReference type="AlphaFoldDB" id="A0A238BKS7"/>
<protein>
    <submittedName>
        <fullName evidence="1">Uncharacterized protein</fullName>
    </submittedName>
</protein>
<proteinExistence type="predicted"/>
<dbReference type="Proteomes" id="UP000242913">
    <property type="component" value="Unassembled WGS sequence"/>
</dbReference>
<keyword evidence="2" id="KW-1185">Reference proteome</keyword>
<name>A0A238BKS7_9BILA</name>
<dbReference type="EMBL" id="KZ270267">
    <property type="protein sequence ID" value="OZC06011.1"/>
    <property type="molecule type" value="Genomic_DNA"/>
</dbReference>
<gene>
    <name evidence="1" type="ORF">X798_07008</name>
</gene>
<dbReference type="OrthoDB" id="5849607at2759"/>
<evidence type="ECO:0000313" key="2">
    <source>
        <dbReference type="Proteomes" id="UP000242913"/>
    </source>
</evidence>